<dbReference type="Pfam" id="PF25957">
    <property type="entry name" value="DUF7994"/>
    <property type="match status" value="1"/>
</dbReference>
<gene>
    <name evidence="2" type="ORF">B2G88_00315</name>
</gene>
<comment type="caution">
    <text evidence="2">The sequence shown here is derived from an EMBL/GenBank/DDBJ whole genome shotgun (WGS) entry which is preliminary data.</text>
</comment>
<organism evidence="2 3">
    <name type="scientific">Natronolimnobius baerhuensis</name>
    <dbReference type="NCBI Taxonomy" id="253108"/>
    <lineage>
        <taxon>Archaea</taxon>
        <taxon>Methanobacteriati</taxon>
        <taxon>Methanobacteriota</taxon>
        <taxon>Stenosarchaea group</taxon>
        <taxon>Halobacteria</taxon>
        <taxon>Halobacteriales</taxon>
        <taxon>Natrialbaceae</taxon>
        <taxon>Natronolimnobius</taxon>
    </lineage>
</organism>
<feature type="transmembrane region" description="Helical" evidence="1">
    <location>
        <begin position="68"/>
        <end position="89"/>
    </location>
</feature>
<dbReference type="Proteomes" id="UP000196084">
    <property type="component" value="Unassembled WGS sequence"/>
</dbReference>
<feature type="transmembrane region" description="Helical" evidence="1">
    <location>
        <begin position="36"/>
        <end position="56"/>
    </location>
</feature>
<protein>
    <submittedName>
        <fullName evidence="2">Uncharacterized protein</fullName>
    </submittedName>
</protein>
<keyword evidence="3" id="KW-1185">Reference proteome</keyword>
<dbReference type="InterPro" id="IPR058307">
    <property type="entry name" value="DUF7994"/>
</dbReference>
<reference evidence="2 3" key="1">
    <citation type="submission" date="2017-02" db="EMBL/GenBank/DDBJ databases">
        <title>Natronthermophilus aegyptiacus gen. nov.,sp. nov., an aerobic, extremely halophilic alkalithermophilic archaeon isolated from the athalassohaline Wadi An Natrun, Egypt.</title>
        <authorList>
            <person name="Zhao B."/>
        </authorList>
    </citation>
    <scope>NUCLEOTIDE SEQUENCE [LARGE SCALE GENOMIC DNA]</scope>
    <source>
        <strain evidence="2 3">CGMCC 1.3597</strain>
    </source>
</reference>
<evidence type="ECO:0000313" key="3">
    <source>
        <dbReference type="Proteomes" id="UP000196084"/>
    </source>
</evidence>
<feature type="transmembrane region" description="Helical" evidence="1">
    <location>
        <begin position="101"/>
        <end position="122"/>
    </location>
</feature>
<evidence type="ECO:0000313" key="2">
    <source>
        <dbReference type="EMBL" id="OVE85310.1"/>
    </source>
</evidence>
<evidence type="ECO:0000256" key="1">
    <source>
        <dbReference type="SAM" id="Phobius"/>
    </source>
</evidence>
<sequence length="135" mass="13687">MTDKAAFRRRLLGGGLLSLVMAVGLAVALEPTTPTAWLPVAWIGIGGLALLTAAGLERLPLGVVTIGWPRVAAVGLGILALGSSTFGFVQLLTEASSLSLIYAGFALVAALALAIVTLECLLGGVGLDEETFAVE</sequence>
<dbReference type="RefSeq" id="WP_054862319.1">
    <property type="nucleotide sequence ID" value="NZ_MWPH01000001.1"/>
</dbReference>
<dbReference type="OrthoDB" id="206295at2157"/>
<keyword evidence="1" id="KW-1133">Transmembrane helix</keyword>
<accession>A0A202EBG9</accession>
<dbReference type="EMBL" id="MWPH01000001">
    <property type="protein sequence ID" value="OVE85310.1"/>
    <property type="molecule type" value="Genomic_DNA"/>
</dbReference>
<dbReference type="AlphaFoldDB" id="A0A202EBG9"/>
<keyword evidence="1" id="KW-0472">Membrane</keyword>
<keyword evidence="1" id="KW-0812">Transmembrane</keyword>
<proteinExistence type="predicted"/>
<name>A0A202EBG9_9EURY</name>